<dbReference type="InterPro" id="IPR036812">
    <property type="entry name" value="NAD(P)_OxRdtase_dom_sf"/>
</dbReference>
<evidence type="ECO:0000313" key="4">
    <source>
        <dbReference type="Proteomes" id="UP001642406"/>
    </source>
</evidence>
<dbReference type="Pfam" id="PF00248">
    <property type="entry name" value="Aldo_ket_red"/>
    <property type="match status" value="1"/>
</dbReference>
<reference evidence="3 4" key="1">
    <citation type="submission" date="2024-01" db="EMBL/GenBank/DDBJ databases">
        <authorList>
            <person name="Allen C."/>
            <person name="Tagirdzhanova G."/>
        </authorList>
    </citation>
    <scope>NUCLEOTIDE SEQUENCE [LARGE SCALE GENOMIC DNA]</scope>
</reference>
<organism evidence="3 4">
    <name type="scientific">Sporothrix bragantina</name>
    <dbReference type="NCBI Taxonomy" id="671064"/>
    <lineage>
        <taxon>Eukaryota</taxon>
        <taxon>Fungi</taxon>
        <taxon>Dikarya</taxon>
        <taxon>Ascomycota</taxon>
        <taxon>Pezizomycotina</taxon>
        <taxon>Sordariomycetes</taxon>
        <taxon>Sordariomycetidae</taxon>
        <taxon>Ophiostomatales</taxon>
        <taxon>Ophiostomataceae</taxon>
        <taxon>Sporothrix</taxon>
    </lineage>
</organism>
<gene>
    <name evidence="3" type="ORF">SBRCBS47491_003175</name>
</gene>
<proteinExistence type="predicted"/>
<dbReference type="InterPro" id="IPR023210">
    <property type="entry name" value="NADP_OxRdtase_dom"/>
</dbReference>
<feature type="domain" description="NADP-dependent oxidoreductase" evidence="2">
    <location>
        <begin position="24"/>
        <end position="211"/>
    </location>
</feature>
<dbReference type="PANTHER" id="PTHR11732">
    <property type="entry name" value="ALDO/KETO REDUCTASE"/>
    <property type="match status" value="1"/>
</dbReference>
<dbReference type="SUPFAM" id="SSF51430">
    <property type="entry name" value="NAD(P)-linked oxidoreductase"/>
    <property type="match status" value="1"/>
</dbReference>
<dbReference type="Gene3D" id="3.20.20.100">
    <property type="entry name" value="NADP-dependent oxidoreductase domain"/>
    <property type="match status" value="1"/>
</dbReference>
<sequence length="345" mass="37410">MASHVTTRSGRTRLPRLVYGTAWKRERTSDLVYQALQAGFRAIDTAAQPRHYREDLVAEGVRRALANGVVASRSDLYIQTKFTPPGGQDLEGPNAPPYDPAAPIAEQVRASVESSLRNFMFPKAAESGNSEGEKSYLDCLVLHSPLEYREDTLAVWQVLQTYVPDRIRTLGISNVFLEQLQELISVADEVAAATGTAADLLRPVVVQNRFHSRGNVPDPHNIALRRFCALPDQRIVYQSFWTLTANPGLVNGRSSSAARAVANAVQVSPEVAFYGLVALGLGSGEEGDADSCPIVILNGTTSAEHMAADLAGMDKLVAWAQSSEGREPWLAAVADLKKSIGKRTL</sequence>
<keyword evidence="1" id="KW-0560">Oxidoreductase</keyword>
<evidence type="ECO:0000256" key="1">
    <source>
        <dbReference type="ARBA" id="ARBA00023002"/>
    </source>
</evidence>
<accession>A0ABP0BD07</accession>
<dbReference type="EMBL" id="CAWUHC010000020">
    <property type="protein sequence ID" value="CAK7217465.1"/>
    <property type="molecule type" value="Genomic_DNA"/>
</dbReference>
<evidence type="ECO:0000313" key="3">
    <source>
        <dbReference type="EMBL" id="CAK7217465.1"/>
    </source>
</evidence>
<dbReference type="Proteomes" id="UP001642406">
    <property type="component" value="Unassembled WGS sequence"/>
</dbReference>
<protein>
    <recommendedName>
        <fullName evidence="2">NADP-dependent oxidoreductase domain-containing protein</fullName>
    </recommendedName>
</protein>
<comment type="caution">
    <text evidence="3">The sequence shown here is derived from an EMBL/GenBank/DDBJ whole genome shotgun (WGS) entry which is preliminary data.</text>
</comment>
<name>A0ABP0BD07_9PEZI</name>
<keyword evidence="4" id="KW-1185">Reference proteome</keyword>
<dbReference type="InterPro" id="IPR020471">
    <property type="entry name" value="AKR"/>
</dbReference>
<evidence type="ECO:0000259" key="2">
    <source>
        <dbReference type="Pfam" id="PF00248"/>
    </source>
</evidence>